<proteinExistence type="predicted"/>
<evidence type="ECO:0000313" key="2">
    <source>
        <dbReference type="EMBL" id="OLU00695.1"/>
    </source>
</evidence>
<dbReference type="EMBL" id="VZPS01000014">
    <property type="protein sequence ID" value="KAB0483665.1"/>
    <property type="molecule type" value="Genomic_DNA"/>
</dbReference>
<dbReference type="Proteomes" id="UP000460142">
    <property type="component" value="Unassembled WGS sequence"/>
</dbReference>
<dbReference type="OrthoDB" id="6823140at2"/>
<name>A0A1H0TA98_PSERE</name>
<keyword evidence="2" id="KW-0689">Ribosomal protein</keyword>
<dbReference type="AlphaFoldDB" id="A0A1H0TA98"/>
<dbReference type="GO" id="GO:0005840">
    <property type="term" value="C:ribosome"/>
    <property type="evidence" value="ECO:0007669"/>
    <property type="project" value="UniProtKB-KW"/>
</dbReference>
<dbReference type="Proteomes" id="UP000186756">
    <property type="component" value="Unassembled WGS sequence"/>
</dbReference>
<dbReference type="EMBL" id="LT629709">
    <property type="protein sequence ID" value="SDP50436.1"/>
    <property type="molecule type" value="Genomic_DNA"/>
</dbReference>
<evidence type="ECO:0000313" key="4">
    <source>
        <dbReference type="Proteomes" id="UP000186756"/>
    </source>
</evidence>
<dbReference type="RefSeq" id="WP_075948254.1">
    <property type="nucleotide sequence ID" value="NZ_LT629709.1"/>
</dbReference>
<dbReference type="EMBL" id="MSTQ01000014">
    <property type="protein sequence ID" value="OLU00695.1"/>
    <property type="molecule type" value="Genomic_DNA"/>
</dbReference>
<dbReference type="Proteomes" id="UP000198549">
    <property type="component" value="Chromosome I"/>
</dbReference>
<reference evidence="4" key="3">
    <citation type="submission" date="2017-01" db="EMBL/GenBank/DDBJ databases">
        <authorList>
            <person name="Poblete-Castro I."/>
        </authorList>
    </citation>
    <scope>NUCLEOTIDE SEQUENCE [LARGE SCALE GENOMIC DNA]</scope>
    <source>
        <strain evidence="4">DSM 18361 / CCUG 53116 / MT1</strain>
    </source>
</reference>
<protein>
    <submittedName>
        <fullName evidence="2">SSU ribosomal protein S2p (SAe)</fullName>
    </submittedName>
</protein>
<organism evidence="3 5">
    <name type="scientific">Pseudomonas reinekei</name>
    <dbReference type="NCBI Taxonomy" id="395598"/>
    <lineage>
        <taxon>Bacteria</taxon>
        <taxon>Pseudomonadati</taxon>
        <taxon>Pseudomonadota</taxon>
        <taxon>Gammaproteobacteria</taxon>
        <taxon>Pseudomonadales</taxon>
        <taxon>Pseudomonadaceae</taxon>
        <taxon>Pseudomonas</taxon>
    </lineage>
</organism>
<keyword evidence="2" id="KW-0687">Ribonucleoprotein</keyword>
<reference evidence="2" key="2">
    <citation type="submission" date="2017-01" db="EMBL/GenBank/DDBJ databases">
        <authorList>
            <person name="Mah S.A."/>
            <person name="Swanson W.J."/>
            <person name="Moy G.W."/>
            <person name="Vacquier V.D."/>
        </authorList>
    </citation>
    <scope>NUCLEOTIDE SEQUENCE [LARGE SCALE GENOMIC DNA]</scope>
    <source>
        <strain evidence="2">MT1</strain>
    </source>
</reference>
<gene>
    <name evidence="2" type="ORF">BVK86_21085</name>
    <name evidence="1" type="ORF">F7R15_20130</name>
    <name evidence="3" type="ORF">SAMN04490202_4552</name>
</gene>
<evidence type="ECO:0000313" key="5">
    <source>
        <dbReference type="Proteomes" id="UP000198549"/>
    </source>
</evidence>
<evidence type="ECO:0000313" key="6">
    <source>
        <dbReference type="Proteomes" id="UP000460142"/>
    </source>
</evidence>
<sequence length="324" mass="33666">MSKAYIFINEHVQPYSYLKSNLNLGKKSSVKFDVLNSHVVNTVVLPGEIIIVGDDSVSICTAEEAFYMRKALEVHLAIMTNGMQSDGFLVENHELLTRILGYSSVGIGAVGGAWSKHLDGIKKTLENIETAHGELPRSGGAGSRDAFYAKRKALFEKLDGQLKSFARFGSGLRNQGSIKDMLGISTKSYLHTGTIAGYAETINGVAKASSLMKKGTYLGVGLSVTATGASIYNACTTGREDQCRKAKYVEGGKLSGGLFGGSFGGMVGGLAASAGCAVAIGVVTGGAGALACSVVGSGLGGWAGGEVGGKMGERGGDLIYEYFE</sequence>
<accession>A0A1H0TA98</accession>
<evidence type="ECO:0000313" key="1">
    <source>
        <dbReference type="EMBL" id="KAB0483665.1"/>
    </source>
</evidence>
<reference evidence="1 6" key="4">
    <citation type="submission" date="2019-09" db="EMBL/GenBank/DDBJ databases">
        <title>Draft genome sequences of 48 bacterial type strains from the CCUG.</title>
        <authorList>
            <person name="Tunovic T."/>
            <person name="Pineiro-Iglesias B."/>
            <person name="Unosson C."/>
            <person name="Inganas E."/>
            <person name="Ohlen M."/>
            <person name="Cardew S."/>
            <person name="Jensie-Markopoulos S."/>
            <person name="Salva-Serra F."/>
            <person name="Jaen-Luchoro D."/>
            <person name="Karlsson R."/>
            <person name="Svensson-Stadler L."/>
            <person name="Chun J."/>
            <person name="Moore E."/>
        </authorList>
    </citation>
    <scope>NUCLEOTIDE SEQUENCE [LARGE SCALE GENOMIC DNA]</scope>
    <source>
        <strain evidence="1 6">CCUG 53116</strain>
    </source>
</reference>
<evidence type="ECO:0000313" key="3">
    <source>
        <dbReference type="EMBL" id="SDP50436.1"/>
    </source>
</evidence>
<keyword evidence="4" id="KW-1185">Reference proteome</keyword>
<reference evidence="3 5" key="1">
    <citation type="submission" date="2016-10" db="EMBL/GenBank/DDBJ databases">
        <authorList>
            <person name="de Groot N.N."/>
        </authorList>
    </citation>
    <scope>NUCLEOTIDE SEQUENCE [LARGE SCALE GENOMIC DNA]</scope>
    <source>
        <strain evidence="3 5">BS3776</strain>
    </source>
</reference>